<proteinExistence type="inferred from homology"/>
<dbReference type="GO" id="GO:0016405">
    <property type="term" value="F:CoA-ligase activity"/>
    <property type="evidence" value="ECO:0007669"/>
    <property type="project" value="TreeGrafter"/>
</dbReference>
<sequence>MNFYVMASRFVRSLVRSTWKIADGTTCHRQLSISTRLQTIIGSPHPDLDLRKQSLPEYLFSKIDEHSPRTALVDFESGRSYTYSQLKEYAVRIASALRKLGYKKGDIIAIHATNSPEYAILLLALPAAGITMTTSNSSFTAEELAKKLDLTEASCVVTTPTLLPIVMEAFRINVKIQTNIKDIITLGHVSGYKSINTLMEDDGTAFPEDLQVDCENDIVVLPFSSGTTGFPKAVMLNHRCLVANLQQLSCALQTTPDDSFLAVLPMFHVYGITVLTYYAFAGGNKLVTLPRFDPGLFLQAIQNEKISLLHLVPPMAVFMVKHPMVNDFNLSRVQRAICGAAPLGETVHEEFVSKLNINLFQGYGMTEFGPAALCDEIPSNIGTVGKPVPNTLCKIVHPGTTNLITNVGESGEICHKGPQLMKGYLHNQEATNEIVKEGWIHTGDIGYIRKDGNVVITDRVKDLIKYKAFQIAPAELEDVLLKHPEVQDAAVIGIPDERSGEVPRAYVVRKPNCHVEEDQIRRFMKDHVADFKLFRGGIRFTEAIPKTPSGKILRRTLRQDFLKSSY</sequence>
<dbReference type="PROSITE" id="PS00455">
    <property type="entry name" value="AMP_BINDING"/>
    <property type="match status" value="1"/>
</dbReference>
<evidence type="ECO:0000313" key="5">
    <source>
        <dbReference type="Proteomes" id="UP000596742"/>
    </source>
</evidence>
<comment type="similarity">
    <text evidence="1">Belongs to the ATP-dependent AMP-binding enzyme family.</text>
</comment>
<dbReference type="Pfam" id="PF00501">
    <property type="entry name" value="AMP-binding"/>
    <property type="match status" value="1"/>
</dbReference>
<accession>A0A8B6CE69</accession>
<keyword evidence="5" id="KW-1185">Reference proteome</keyword>
<dbReference type="Gene3D" id="3.40.50.12780">
    <property type="entry name" value="N-terminal domain of ligase-like"/>
    <property type="match status" value="1"/>
</dbReference>
<feature type="domain" description="AMP-dependent synthetase/ligase" evidence="2">
    <location>
        <begin position="64"/>
        <end position="425"/>
    </location>
</feature>
<evidence type="ECO:0000256" key="1">
    <source>
        <dbReference type="ARBA" id="ARBA00006432"/>
    </source>
</evidence>
<reference evidence="4" key="1">
    <citation type="submission" date="2018-11" db="EMBL/GenBank/DDBJ databases">
        <authorList>
            <person name="Alioto T."/>
            <person name="Alioto T."/>
        </authorList>
    </citation>
    <scope>NUCLEOTIDE SEQUENCE</scope>
</reference>
<protein>
    <submittedName>
        <fullName evidence="4">Uncharacterized protein</fullName>
    </submittedName>
</protein>
<dbReference type="InterPro" id="IPR000873">
    <property type="entry name" value="AMP-dep_synth/lig_dom"/>
</dbReference>
<dbReference type="Gene3D" id="3.30.300.30">
    <property type="match status" value="1"/>
</dbReference>
<dbReference type="SUPFAM" id="SSF56801">
    <property type="entry name" value="Acetyl-CoA synthetase-like"/>
    <property type="match status" value="1"/>
</dbReference>
<evidence type="ECO:0000259" key="3">
    <source>
        <dbReference type="Pfam" id="PF13193"/>
    </source>
</evidence>
<organism evidence="4 5">
    <name type="scientific">Mytilus galloprovincialis</name>
    <name type="common">Mediterranean mussel</name>
    <dbReference type="NCBI Taxonomy" id="29158"/>
    <lineage>
        <taxon>Eukaryota</taxon>
        <taxon>Metazoa</taxon>
        <taxon>Spiralia</taxon>
        <taxon>Lophotrochozoa</taxon>
        <taxon>Mollusca</taxon>
        <taxon>Bivalvia</taxon>
        <taxon>Autobranchia</taxon>
        <taxon>Pteriomorphia</taxon>
        <taxon>Mytilida</taxon>
        <taxon>Mytiloidea</taxon>
        <taxon>Mytilidae</taxon>
        <taxon>Mytilinae</taxon>
        <taxon>Mytilus</taxon>
    </lineage>
</organism>
<dbReference type="FunFam" id="3.30.300.30:FF:000007">
    <property type="entry name" value="4-coumarate--CoA ligase 2"/>
    <property type="match status" value="1"/>
</dbReference>
<dbReference type="InterPro" id="IPR042099">
    <property type="entry name" value="ANL_N_sf"/>
</dbReference>
<name>A0A8B6CE69_MYTGA</name>
<dbReference type="OrthoDB" id="10253869at2759"/>
<dbReference type="Pfam" id="PF13193">
    <property type="entry name" value="AMP-binding_C"/>
    <property type="match status" value="1"/>
</dbReference>
<dbReference type="EMBL" id="UYJE01001688">
    <property type="protein sequence ID" value="VDI04230.1"/>
    <property type="molecule type" value="Genomic_DNA"/>
</dbReference>
<comment type="caution">
    <text evidence="4">The sequence shown here is derived from an EMBL/GenBank/DDBJ whole genome shotgun (WGS) entry which is preliminary data.</text>
</comment>
<dbReference type="Proteomes" id="UP000596742">
    <property type="component" value="Unassembled WGS sequence"/>
</dbReference>
<dbReference type="AlphaFoldDB" id="A0A8B6CE69"/>
<dbReference type="PANTHER" id="PTHR24096">
    <property type="entry name" value="LONG-CHAIN-FATTY-ACID--COA LIGASE"/>
    <property type="match status" value="1"/>
</dbReference>
<dbReference type="PANTHER" id="PTHR24096:SF422">
    <property type="entry name" value="BCDNA.GH02901"/>
    <property type="match status" value="1"/>
</dbReference>
<dbReference type="InterPro" id="IPR045851">
    <property type="entry name" value="AMP-bd_C_sf"/>
</dbReference>
<gene>
    <name evidence="4" type="ORF">MGAL_10B016429</name>
</gene>
<dbReference type="InterPro" id="IPR020845">
    <property type="entry name" value="AMP-binding_CS"/>
</dbReference>
<evidence type="ECO:0000313" key="4">
    <source>
        <dbReference type="EMBL" id="VDI04230.1"/>
    </source>
</evidence>
<evidence type="ECO:0000259" key="2">
    <source>
        <dbReference type="Pfam" id="PF00501"/>
    </source>
</evidence>
<dbReference type="InterPro" id="IPR025110">
    <property type="entry name" value="AMP-bd_C"/>
</dbReference>
<dbReference type="CDD" id="cd05911">
    <property type="entry name" value="Firefly_Luc_like"/>
    <property type="match status" value="1"/>
</dbReference>
<feature type="domain" description="AMP-binding enzyme C-terminal" evidence="3">
    <location>
        <begin position="475"/>
        <end position="551"/>
    </location>
</feature>